<feature type="domain" description="Ribosome maturation protein SDO1/SBDS N-terminal" evidence="1">
    <location>
        <begin position="9"/>
        <end position="94"/>
    </location>
</feature>
<comment type="caution">
    <text evidence="2">The sequence shown here is derived from an EMBL/GenBank/DDBJ whole genome shotgun (WGS) entry which is preliminary data.</text>
</comment>
<protein>
    <recommendedName>
        <fullName evidence="1">Ribosome maturation protein SDO1/SBDS N-terminal domain-containing protein</fullName>
    </recommendedName>
</protein>
<dbReference type="PANTHER" id="PTHR10927">
    <property type="entry name" value="RIBOSOME MATURATION PROTEIN SBDS"/>
    <property type="match status" value="1"/>
</dbReference>
<dbReference type="SUPFAM" id="SSF89895">
    <property type="entry name" value="FYSH domain"/>
    <property type="match status" value="1"/>
</dbReference>
<sequence>MARGEAPQTRIYFKGKDDEFVIFVNNAEAAERWNSDKSTPLVRVVKTFQIFKTREHGSQGGLLIASNADLRDEFESDDIDKIIEIILEKGILKNAK</sequence>
<organism evidence="2 3">
    <name type="scientific">Knufia obscura</name>
    <dbReference type="NCBI Taxonomy" id="1635080"/>
    <lineage>
        <taxon>Eukaryota</taxon>
        <taxon>Fungi</taxon>
        <taxon>Dikarya</taxon>
        <taxon>Ascomycota</taxon>
        <taxon>Pezizomycotina</taxon>
        <taxon>Eurotiomycetes</taxon>
        <taxon>Chaetothyriomycetidae</taxon>
        <taxon>Chaetothyriales</taxon>
        <taxon>Trichomeriaceae</taxon>
        <taxon>Knufia</taxon>
    </lineage>
</organism>
<dbReference type="EMBL" id="JAVHJV010000023">
    <property type="protein sequence ID" value="KAK5936718.1"/>
    <property type="molecule type" value="Genomic_DNA"/>
</dbReference>
<reference evidence="2 3" key="1">
    <citation type="journal article" date="2023" name="Res Sq">
        <title>Genomic and morphological characterization of Knufia obscura isolated from the Mars 2020 spacecraft assembly facility.</title>
        <authorList>
            <person name="Chander A.M."/>
            <person name="Teixeira M.M."/>
            <person name="Singh N.K."/>
            <person name="Williams M.P."/>
            <person name="Parker C.W."/>
            <person name="Leo P."/>
            <person name="Stajich J.E."/>
            <person name="Torok T."/>
            <person name="Tighe S."/>
            <person name="Mason C.E."/>
            <person name="Venkateswaran K."/>
        </authorList>
    </citation>
    <scope>NUCLEOTIDE SEQUENCE [LARGE SCALE GENOMIC DNA]</scope>
    <source>
        <strain evidence="2 3">CCFEE 5817</strain>
    </source>
</reference>
<dbReference type="Gene3D" id="3.30.1250.10">
    <property type="entry name" value="Ribosome maturation protein SBDS, N-terminal domain"/>
    <property type="match status" value="1"/>
</dbReference>
<keyword evidence="3" id="KW-1185">Reference proteome</keyword>
<evidence type="ECO:0000313" key="3">
    <source>
        <dbReference type="Proteomes" id="UP001334248"/>
    </source>
</evidence>
<name>A0ABR0R7X8_9EURO</name>
<proteinExistence type="predicted"/>
<evidence type="ECO:0000259" key="1">
    <source>
        <dbReference type="Pfam" id="PF01172"/>
    </source>
</evidence>
<dbReference type="InterPro" id="IPR019783">
    <property type="entry name" value="SDO1/SBDS_N"/>
</dbReference>
<dbReference type="InterPro" id="IPR039100">
    <property type="entry name" value="Sdo1/SBDS-like"/>
</dbReference>
<dbReference type="RefSeq" id="XP_064724808.1">
    <property type="nucleotide sequence ID" value="XM_064879369.1"/>
</dbReference>
<gene>
    <name evidence="2" type="ORF">PMZ80_010981</name>
</gene>
<evidence type="ECO:0000313" key="2">
    <source>
        <dbReference type="EMBL" id="KAK5936718.1"/>
    </source>
</evidence>
<dbReference type="Pfam" id="PF01172">
    <property type="entry name" value="SBDS_N"/>
    <property type="match status" value="1"/>
</dbReference>
<accession>A0ABR0R7X8</accession>
<dbReference type="InterPro" id="IPR036786">
    <property type="entry name" value="Ribosome_mat_SBDS_N_sf"/>
</dbReference>
<dbReference type="PANTHER" id="PTHR10927:SF2">
    <property type="entry name" value="RESTRICTION OF TELOMERE CAPPING PROTEIN 3"/>
    <property type="match status" value="1"/>
</dbReference>
<dbReference type="Proteomes" id="UP001334248">
    <property type="component" value="Unassembled WGS sequence"/>
</dbReference>
<feature type="non-terminal residue" evidence="2">
    <location>
        <position position="96"/>
    </location>
</feature>
<dbReference type="GeneID" id="90004430"/>